<protein>
    <submittedName>
        <fullName evidence="1">Uncharacterized protein</fullName>
    </submittedName>
</protein>
<organism evidence="1 2">
    <name type="scientific">Prescottella agglutinans</name>
    <dbReference type="NCBI Taxonomy" id="1644129"/>
    <lineage>
        <taxon>Bacteria</taxon>
        <taxon>Bacillati</taxon>
        <taxon>Actinomycetota</taxon>
        <taxon>Actinomycetes</taxon>
        <taxon>Mycobacteriales</taxon>
        <taxon>Nocardiaceae</taxon>
        <taxon>Prescottella</taxon>
    </lineage>
</organism>
<keyword evidence="2" id="KW-1185">Reference proteome</keyword>
<reference evidence="1 2" key="1">
    <citation type="submission" date="2023-04" db="EMBL/GenBank/DDBJ databases">
        <title>Forest soil microbial communities from Buena Vista Peninsula, Colon Province, Panama.</title>
        <authorList>
            <person name="Bouskill N."/>
        </authorList>
    </citation>
    <scope>NUCLEOTIDE SEQUENCE [LARGE SCALE GENOMIC DNA]</scope>
    <source>
        <strain evidence="1 2">CFH S0262</strain>
    </source>
</reference>
<evidence type="ECO:0000313" key="1">
    <source>
        <dbReference type="EMBL" id="MDH6284151.1"/>
    </source>
</evidence>
<evidence type="ECO:0000313" key="2">
    <source>
        <dbReference type="Proteomes" id="UP001160334"/>
    </source>
</evidence>
<dbReference type="EMBL" id="JARXVC010000018">
    <property type="protein sequence ID" value="MDH6284151.1"/>
    <property type="molecule type" value="Genomic_DNA"/>
</dbReference>
<gene>
    <name evidence="1" type="ORF">M2280_005403</name>
</gene>
<name>A0ABT6MK20_9NOCA</name>
<sequence>MNTGSLSDLISSSNLGSTGSIFWPPGPVRWLIDALANLAGSLSLNLPAS</sequence>
<comment type="caution">
    <text evidence="1">The sequence shown here is derived from an EMBL/GenBank/DDBJ whole genome shotgun (WGS) entry which is preliminary data.</text>
</comment>
<accession>A0ABT6MK20</accession>
<dbReference type="Proteomes" id="UP001160334">
    <property type="component" value="Unassembled WGS sequence"/>
</dbReference>
<proteinExistence type="predicted"/>